<comment type="subcellular location">
    <subcellularLocation>
        <location evidence="1">Membrane</location>
        <topology evidence="1">Single-pass type II membrane protein</topology>
    </subcellularLocation>
</comment>
<protein>
    <submittedName>
        <fullName evidence="12">Uncharacterized protein</fullName>
    </submittedName>
</protein>
<comment type="pathway">
    <text evidence="2">Protein modification; protein glycosylation.</text>
</comment>
<keyword evidence="9" id="KW-0325">Glycoprotein</keyword>
<dbReference type="AlphaFoldDB" id="A0A915LJX2"/>
<evidence type="ECO:0000256" key="4">
    <source>
        <dbReference type="ARBA" id="ARBA00022679"/>
    </source>
</evidence>
<sequence>MPIQDEHWCERMINGDLSINETKRLKEWKFNEENFIIEPPPDEDEMDEGIEITEEDDKITNCNFKNETITIFRKPTLAGLYLSGVDLPLKTNLEMVRIFKQLNGTINADVLPFERYRVRLLKGSIKPPLTLWKSSLSALISREAADVMVKSDKVKNLLNYLQYTWCSDESLWATIAGNPEGEKGFLIL</sequence>
<dbReference type="Proteomes" id="UP000887561">
    <property type="component" value="Unplaced"/>
</dbReference>
<evidence type="ECO:0000256" key="7">
    <source>
        <dbReference type="ARBA" id="ARBA00022989"/>
    </source>
</evidence>
<comment type="similarity">
    <text evidence="10">Belongs to the glycosyltransferase 14 family.</text>
</comment>
<organism evidence="11 12">
    <name type="scientific">Meloidogyne javanica</name>
    <name type="common">Root-knot nematode worm</name>
    <dbReference type="NCBI Taxonomy" id="6303"/>
    <lineage>
        <taxon>Eukaryota</taxon>
        <taxon>Metazoa</taxon>
        <taxon>Ecdysozoa</taxon>
        <taxon>Nematoda</taxon>
        <taxon>Chromadorea</taxon>
        <taxon>Rhabditida</taxon>
        <taxon>Tylenchina</taxon>
        <taxon>Tylenchomorpha</taxon>
        <taxon>Tylenchoidea</taxon>
        <taxon>Meloidogynidae</taxon>
        <taxon>Meloidogyninae</taxon>
        <taxon>Meloidogyne</taxon>
        <taxon>Meloidogyne incognita group</taxon>
    </lineage>
</organism>
<evidence type="ECO:0000256" key="3">
    <source>
        <dbReference type="ARBA" id="ARBA00022676"/>
    </source>
</evidence>
<reference evidence="12" key="1">
    <citation type="submission" date="2022-11" db="UniProtKB">
        <authorList>
            <consortium name="WormBaseParasite"/>
        </authorList>
    </citation>
    <scope>IDENTIFICATION</scope>
</reference>
<proteinExistence type="inferred from homology"/>
<evidence type="ECO:0000256" key="6">
    <source>
        <dbReference type="ARBA" id="ARBA00022968"/>
    </source>
</evidence>
<evidence type="ECO:0000256" key="8">
    <source>
        <dbReference type="ARBA" id="ARBA00023136"/>
    </source>
</evidence>
<keyword evidence="6" id="KW-0735">Signal-anchor</keyword>
<keyword evidence="8" id="KW-0472">Membrane</keyword>
<evidence type="ECO:0000256" key="10">
    <source>
        <dbReference type="ARBA" id="ARBA00038150"/>
    </source>
</evidence>
<evidence type="ECO:0000256" key="1">
    <source>
        <dbReference type="ARBA" id="ARBA00004606"/>
    </source>
</evidence>
<dbReference type="InterPro" id="IPR003406">
    <property type="entry name" value="Glyco_trans_14"/>
</dbReference>
<keyword evidence="7" id="KW-1133">Transmembrane helix</keyword>
<evidence type="ECO:0000313" key="11">
    <source>
        <dbReference type="Proteomes" id="UP000887561"/>
    </source>
</evidence>
<evidence type="ECO:0000256" key="9">
    <source>
        <dbReference type="ARBA" id="ARBA00023180"/>
    </source>
</evidence>
<evidence type="ECO:0000256" key="5">
    <source>
        <dbReference type="ARBA" id="ARBA00022692"/>
    </source>
</evidence>
<keyword evidence="11" id="KW-1185">Reference proteome</keyword>
<evidence type="ECO:0000313" key="12">
    <source>
        <dbReference type="WBParaSite" id="scaffold13380_cov187.g16843"/>
    </source>
</evidence>
<dbReference type="GO" id="GO:0016020">
    <property type="term" value="C:membrane"/>
    <property type="evidence" value="ECO:0007669"/>
    <property type="project" value="UniProtKB-SubCell"/>
</dbReference>
<dbReference type="WBParaSite" id="scaffold13380_cov187.g16843">
    <property type="protein sequence ID" value="scaffold13380_cov187.g16843"/>
    <property type="gene ID" value="scaffold13380_cov187.g16843"/>
</dbReference>
<keyword evidence="5" id="KW-0812">Transmembrane</keyword>
<keyword evidence="3" id="KW-0328">Glycosyltransferase</keyword>
<dbReference type="PANTHER" id="PTHR19297:SF185">
    <property type="entry name" value="BETA-1,3-GALACTOSYL-O-GLYCOSYL-GLYCOPROTEIN BETA-1,6-N-ACETYLGLUCOSAMINYLTRANSFERASE 3"/>
    <property type="match status" value="1"/>
</dbReference>
<name>A0A915LJX2_MELJA</name>
<accession>A0A915LJX2</accession>
<dbReference type="PANTHER" id="PTHR19297">
    <property type="entry name" value="GLYCOSYLTRANSFERASE 14 FAMILY MEMBER"/>
    <property type="match status" value="1"/>
</dbReference>
<dbReference type="GO" id="GO:0008375">
    <property type="term" value="F:acetylglucosaminyltransferase activity"/>
    <property type="evidence" value="ECO:0007669"/>
    <property type="project" value="TreeGrafter"/>
</dbReference>
<keyword evidence="4" id="KW-0808">Transferase</keyword>
<evidence type="ECO:0000256" key="2">
    <source>
        <dbReference type="ARBA" id="ARBA00004922"/>
    </source>
</evidence>
<dbReference type="Pfam" id="PF02485">
    <property type="entry name" value="Branch"/>
    <property type="match status" value="1"/>
</dbReference>